<dbReference type="KEGG" id="gtr:GLOTRDRAFT_134371"/>
<sequence length="525" mass="57798">MANLKDKRVPSGKPKGRPPKKNQSQVKEPAVLTEVDAAEPRPRTKPRRAFGKTVPVDPVPAPTSGVPDLILAAAAVASTPASTEANSTGDSAEVEEQVASAAQSLLGKSGSVRKQRATSHLSDADEDDSSGSSGEESDSTTAIEISFDIPIDGASDTVKIRSDVTWTEFLEVIVETMDIRPSEVDDLNLAYRFTTWPKSQCPSVLTKASHLSNLFDLARTDLENPKTKNKDKFKVILENRSTTKGKKGQETSKTKGKSKSKSNSKGRKGEDDEDGAESDDGVVRKKSDADYVKILQQEHACKEHDGQPCIKLSEDNHYVLSKQSLGLWAMLLANGYHQSITIPPKQLKIEDDMAARTARKGRSSSEQAAAPTVPYGYPFPPQLPANFIFPYMPYAPPPMMLEPEASQSRRSLSRRREQLDISSDGFDIDDHPVLFPTVRQWLEDLDASTRNVDNLNFTQYATILDTNYYQRINQIADEGASPEATSTFARDCKIPIGVAKLLVKYAVKDCERIEARERKKRKTST</sequence>
<dbReference type="RefSeq" id="XP_007871558.1">
    <property type="nucleotide sequence ID" value="XM_007873367.1"/>
</dbReference>
<keyword evidence="3" id="KW-1185">Reference proteome</keyword>
<organism evidence="2 3">
    <name type="scientific">Gloeophyllum trabeum (strain ATCC 11539 / FP-39264 / Madison 617)</name>
    <name type="common">Brown rot fungus</name>
    <dbReference type="NCBI Taxonomy" id="670483"/>
    <lineage>
        <taxon>Eukaryota</taxon>
        <taxon>Fungi</taxon>
        <taxon>Dikarya</taxon>
        <taxon>Basidiomycota</taxon>
        <taxon>Agaricomycotina</taxon>
        <taxon>Agaricomycetes</taxon>
        <taxon>Gloeophyllales</taxon>
        <taxon>Gloeophyllaceae</taxon>
        <taxon>Gloeophyllum</taxon>
    </lineage>
</organism>
<dbReference type="EMBL" id="KB469424">
    <property type="protein sequence ID" value="EPQ49988.1"/>
    <property type="molecule type" value="Genomic_DNA"/>
</dbReference>
<proteinExistence type="predicted"/>
<reference evidence="2 3" key="1">
    <citation type="journal article" date="2012" name="Science">
        <title>The Paleozoic origin of enzymatic lignin decomposition reconstructed from 31 fungal genomes.</title>
        <authorList>
            <person name="Floudas D."/>
            <person name="Binder M."/>
            <person name="Riley R."/>
            <person name="Barry K."/>
            <person name="Blanchette R.A."/>
            <person name="Henrissat B."/>
            <person name="Martinez A.T."/>
            <person name="Otillar R."/>
            <person name="Spatafora J.W."/>
            <person name="Yadav J.S."/>
            <person name="Aerts A."/>
            <person name="Benoit I."/>
            <person name="Boyd A."/>
            <person name="Carlson A."/>
            <person name="Copeland A."/>
            <person name="Coutinho P.M."/>
            <person name="de Vries R.P."/>
            <person name="Ferreira P."/>
            <person name="Findley K."/>
            <person name="Foster B."/>
            <person name="Gaskell J."/>
            <person name="Glotzer D."/>
            <person name="Gorecki P."/>
            <person name="Heitman J."/>
            <person name="Hesse C."/>
            <person name="Hori C."/>
            <person name="Igarashi K."/>
            <person name="Jurgens J.A."/>
            <person name="Kallen N."/>
            <person name="Kersten P."/>
            <person name="Kohler A."/>
            <person name="Kuees U."/>
            <person name="Kumar T.K.A."/>
            <person name="Kuo A."/>
            <person name="LaButti K."/>
            <person name="Larrondo L.F."/>
            <person name="Lindquist E."/>
            <person name="Ling A."/>
            <person name="Lombard V."/>
            <person name="Lucas S."/>
            <person name="Lundell T."/>
            <person name="Martin R."/>
            <person name="McLaughlin D.J."/>
            <person name="Morgenstern I."/>
            <person name="Morin E."/>
            <person name="Murat C."/>
            <person name="Nagy L.G."/>
            <person name="Nolan M."/>
            <person name="Ohm R.A."/>
            <person name="Patyshakuliyeva A."/>
            <person name="Rokas A."/>
            <person name="Ruiz-Duenas F.J."/>
            <person name="Sabat G."/>
            <person name="Salamov A."/>
            <person name="Samejima M."/>
            <person name="Schmutz J."/>
            <person name="Slot J.C."/>
            <person name="St John F."/>
            <person name="Stenlid J."/>
            <person name="Sun H."/>
            <person name="Sun S."/>
            <person name="Syed K."/>
            <person name="Tsang A."/>
            <person name="Wiebenga A."/>
            <person name="Young D."/>
            <person name="Pisabarro A."/>
            <person name="Eastwood D.C."/>
            <person name="Martin F."/>
            <person name="Cullen D."/>
            <person name="Grigoriev I.V."/>
            <person name="Hibbett D.S."/>
        </authorList>
    </citation>
    <scope>NUCLEOTIDE SEQUENCE [LARGE SCALE GENOMIC DNA]</scope>
    <source>
        <strain evidence="2 3">ATCC 11539</strain>
    </source>
</reference>
<gene>
    <name evidence="2" type="ORF">GLOTRDRAFT_134371</name>
</gene>
<feature type="compositionally biased region" description="Low complexity" evidence="1">
    <location>
        <begin position="130"/>
        <end position="142"/>
    </location>
</feature>
<dbReference type="HOGENOM" id="CLU_518793_0_0_1"/>
<feature type="compositionally biased region" description="Acidic residues" evidence="1">
    <location>
        <begin position="271"/>
        <end position="280"/>
    </location>
</feature>
<feature type="region of interest" description="Disordered" evidence="1">
    <location>
        <begin position="1"/>
        <end position="65"/>
    </location>
</feature>
<protein>
    <submittedName>
        <fullName evidence="2">Uncharacterized protein</fullName>
    </submittedName>
</protein>
<name>S7PRJ3_GLOTA</name>
<dbReference type="AlphaFoldDB" id="S7PRJ3"/>
<dbReference type="GeneID" id="19303019"/>
<evidence type="ECO:0000313" key="3">
    <source>
        <dbReference type="Proteomes" id="UP000030669"/>
    </source>
</evidence>
<accession>S7PRJ3</accession>
<feature type="compositionally biased region" description="Basic residues" evidence="1">
    <location>
        <begin position="254"/>
        <end position="266"/>
    </location>
</feature>
<dbReference type="OMA" id="AHISAMK"/>
<dbReference type="eggNOG" id="ENOG502QYSI">
    <property type="taxonomic scope" value="Eukaryota"/>
</dbReference>
<feature type="region of interest" description="Disordered" evidence="1">
    <location>
        <begin position="77"/>
        <end position="142"/>
    </location>
</feature>
<evidence type="ECO:0000256" key="1">
    <source>
        <dbReference type="SAM" id="MobiDB-lite"/>
    </source>
</evidence>
<evidence type="ECO:0000313" key="2">
    <source>
        <dbReference type="EMBL" id="EPQ49988.1"/>
    </source>
</evidence>
<dbReference type="Proteomes" id="UP000030669">
    <property type="component" value="Unassembled WGS sequence"/>
</dbReference>
<feature type="region of interest" description="Disordered" evidence="1">
    <location>
        <begin position="231"/>
        <end position="283"/>
    </location>
</feature>
<dbReference type="OrthoDB" id="3060125at2759"/>